<evidence type="ECO:0008006" key="2">
    <source>
        <dbReference type="Google" id="ProtNLM"/>
    </source>
</evidence>
<reference evidence="1" key="1">
    <citation type="submission" date="2014-09" db="EMBL/GenBank/DDBJ databases">
        <authorList>
            <person name="Magalhaes I.L.F."/>
            <person name="Oliveira U."/>
            <person name="Santos F.R."/>
            <person name="Vidigal T.H.D.A."/>
            <person name="Brescovit A.D."/>
            <person name="Santos A.J."/>
        </authorList>
    </citation>
    <scope>NUCLEOTIDE SEQUENCE</scope>
    <source>
        <tissue evidence="1">Shoot tissue taken approximately 20 cm above the soil surface</tissue>
    </source>
</reference>
<name>A0A0A9H230_ARUDO</name>
<dbReference type="EMBL" id="GBRH01166621">
    <property type="protein sequence ID" value="JAE31275.1"/>
    <property type="molecule type" value="Transcribed_RNA"/>
</dbReference>
<proteinExistence type="predicted"/>
<dbReference type="AlphaFoldDB" id="A0A0A9H230"/>
<sequence>MGTTGCFQLHMGCLTLSQVTTGSGSLEGYTQQLSPPGLVISTDAGKGIDIAVTKVFSNGVEHRECMRHLVKNFQKRYRGDVFQKHLWPACRAYNKFSVLDIKLTFFSFLQS</sequence>
<reference evidence="1" key="2">
    <citation type="journal article" date="2015" name="Data Brief">
        <title>Shoot transcriptome of the giant reed, Arundo donax.</title>
        <authorList>
            <person name="Barrero R.A."/>
            <person name="Guerrero F.D."/>
            <person name="Moolhuijzen P."/>
            <person name="Goolsby J.A."/>
            <person name="Tidwell J."/>
            <person name="Bellgard S.E."/>
            <person name="Bellgard M.I."/>
        </authorList>
    </citation>
    <scope>NUCLEOTIDE SEQUENCE</scope>
    <source>
        <tissue evidence="1">Shoot tissue taken approximately 20 cm above the soil surface</tissue>
    </source>
</reference>
<organism evidence="1">
    <name type="scientific">Arundo donax</name>
    <name type="common">Giant reed</name>
    <name type="synonym">Donax arundinaceus</name>
    <dbReference type="NCBI Taxonomy" id="35708"/>
    <lineage>
        <taxon>Eukaryota</taxon>
        <taxon>Viridiplantae</taxon>
        <taxon>Streptophyta</taxon>
        <taxon>Embryophyta</taxon>
        <taxon>Tracheophyta</taxon>
        <taxon>Spermatophyta</taxon>
        <taxon>Magnoliopsida</taxon>
        <taxon>Liliopsida</taxon>
        <taxon>Poales</taxon>
        <taxon>Poaceae</taxon>
        <taxon>PACMAD clade</taxon>
        <taxon>Arundinoideae</taxon>
        <taxon>Arundineae</taxon>
        <taxon>Arundo</taxon>
    </lineage>
</organism>
<evidence type="ECO:0000313" key="1">
    <source>
        <dbReference type="EMBL" id="JAE31275.1"/>
    </source>
</evidence>
<protein>
    <recommendedName>
        <fullName evidence="2">MULE transposase domain-containing protein</fullName>
    </recommendedName>
</protein>
<accession>A0A0A9H230</accession>